<keyword evidence="1" id="KW-0732">Signal</keyword>
<feature type="signal peptide" evidence="1">
    <location>
        <begin position="1"/>
        <end position="19"/>
    </location>
</feature>
<sequence>MSKFLIVTGLCVISGSAFAEFSLNPFKGGFIKGYTETCIKDSEHNLNKAKELCGCMAQGNYDEFSWLEWMAFYEKLEQGEEPDESFMNRLEKVRKACEDKFLRPNLSED</sequence>
<dbReference type="Proteomes" id="UP001595533">
    <property type="component" value="Unassembled WGS sequence"/>
</dbReference>
<accession>A0ABV7JB28</accession>
<evidence type="ECO:0000313" key="2">
    <source>
        <dbReference type="EMBL" id="MFC3194084.1"/>
    </source>
</evidence>
<dbReference type="EMBL" id="JBHRTS010000003">
    <property type="protein sequence ID" value="MFC3194084.1"/>
    <property type="molecule type" value="Genomic_DNA"/>
</dbReference>
<name>A0ABV7JB28_9GAMM</name>
<feature type="chain" id="PRO_5045926765" evidence="1">
    <location>
        <begin position="20"/>
        <end position="109"/>
    </location>
</feature>
<proteinExistence type="predicted"/>
<reference evidence="3" key="1">
    <citation type="journal article" date="2019" name="Int. J. Syst. Evol. Microbiol.">
        <title>The Global Catalogue of Microorganisms (GCM) 10K type strain sequencing project: providing services to taxonomists for standard genome sequencing and annotation.</title>
        <authorList>
            <consortium name="The Broad Institute Genomics Platform"/>
            <consortium name="The Broad Institute Genome Sequencing Center for Infectious Disease"/>
            <person name="Wu L."/>
            <person name="Ma J."/>
        </authorList>
    </citation>
    <scope>NUCLEOTIDE SEQUENCE [LARGE SCALE GENOMIC DNA]</scope>
    <source>
        <strain evidence="3">KCTC 42953</strain>
    </source>
</reference>
<evidence type="ECO:0000313" key="3">
    <source>
        <dbReference type="Proteomes" id="UP001595533"/>
    </source>
</evidence>
<keyword evidence="3" id="KW-1185">Reference proteome</keyword>
<organism evidence="2 3">
    <name type="scientific">Marinicella sediminis</name>
    <dbReference type="NCBI Taxonomy" id="1792834"/>
    <lineage>
        <taxon>Bacteria</taxon>
        <taxon>Pseudomonadati</taxon>
        <taxon>Pseudomonadota</taxon>
        <taxon>Gammaproteobacteria</taxon>
        <taxon>Lysobacterales</taxon>
        <taxon>Marinicellaceae</taxon>
        <taxon>Marinicella</taxon>
    </lineage>
</organism>
<gene>
    <name evidence="2" type="ORF">ACFODZ_07510</name>
</gene>
<protein>
    <submittedName>
        <fullName evidence="2">Uncharacterized protein</fullName>
    </submittedName>
</protein>
<evidence type="ECO:0000256" key="1">
    <source>
        <dbReference type="SAM" id="SignalP"/>
    </source>
</evidence>
<dbReference type="RefSeq" id="WP_077412051.1">
    <property type="nucleotide sequence ID" value="NZ_JBHRTS010000003.1"/>
</dbReference>
<comment type="caution">
    <text evidence="2">The sequence shown here is derived from an EMBL/GenBank/DDBJ whole genome shotgun (WGS) entry which is preliminary data.</text>
</comment>